<dbReference type="InterPro" id="IPR051557">
    <property type="entry name" value="NipSnap_domain"/>
</dbReference>
<dbReference type="OrthoDB" id="9812037at2"/>
<accession>A0A1X7HN85</accession>
<dbReference type="PANTHER" id="PTHR21017">
    <property type="entry name" value="NIPSNAP-RELATED"/>
    <property type="match status" value="1"/>
</dbReference>
<comment type="similarity">
    <text evidence="1">Belongs to the NipSnap family.</text>
</comment>
<evidence type="ECO:0000256" key="1">
    <source>
        <dbReference type="ARBA" id="ARBA00005291"/>
    </source>
</evidence>
<gene>
    <name evidence="3" type="ORF">SAMN02982917_6817</name>
</gene>
<protein>
    <submittedName>
        <fullName evidence="3">NIPSNAP protein</fullName>
    </submittedName>
</protein>
<sequence>MIVEERIYRIRSGKLREYLALVQSEGLAIQQPILGNLIGYFVSEIGPLNHVVHMWGYADFEDRTARRQQLSEDPRWQAFIPKLAALIETAENRILLPTAFSPLK</sequence>
<dbReference type="InterPro" id="IPR012577">
    <property type="entry name" value="NIPSNAP"/>
</dbReference>
<organism evidence="3 4">
    <name type="scientific">Azospirillum oryzae</name>
    <dbReference type="NCBI Taxonomy" id="286727"/>
    <lineage>
        <taxon>Bacteria</taxon>
        <taxon>Pseudomonadati</taxon>
        <taxon>Pseudomonadota</taxon>
        <taxon>Alphaproteobacteria</taxon>
        <taxon>Rhodospirillales</taxon>
        <taxon>Azospirillaceae</taxon>
        <taxon>Azospirillum</taxon>
    </lineage>
</organism>
<dbReference type="PANTHER" id="PTHR21017:SF17">
    <property type="entry name" value="PROTEIN NIPSNAP"/>
    <property type="match status" value="1"/>
</dbReference>
<dbReference type="RefSeq" id="WP_085091605.1">
    <property type="nucleotide sequence ID" value="NZ_FXAK01000009.1"/>
</dbReference>
<name>A0A1X7HN85_9PROT</name>
<feature type="domain" description="NIPSNAP" evidence="2">
    <location>
        <begin position="3"/>
        <end position="102"/>
    </location>
</feature>
<dbReference type="AlphaFoldDB" id="A0A1X7HN85"/>
<dbReference type="Proteomes" id="UP000192936">
    <property type="component" value="Unassembled WGS sequence"/>
</dbReference>
<dbReference type="STRING" id="286727.SAMN02982917_6817"/>
<evidence type="ECO:0000259" key="2">
    <source>
        <dbReference type="Pfam" id="PF07978"/>
    </source>
</evidence>
<reference evidence="3 4" key="1">
    <citation type="submission" date="2017-04" db="EMBL/GenBank/DDBJ databases">
        <authorList>
            <person name="Afonso C.L."/>
            <person name="Miller P.J."/>
            <person name="Scott M.A."/>
            <person name="Spackman E."/>
            <person name="Goraichik I."/>
            <person name="Dimitrov K.M."/>
            <person name="Suarez D.L."/>
            <person name="Swayne D.E."/>
        </authorList>
    </citation>
    <scope>NUCLEOTIDE SEQUENCE [LARGE SCALE GENOMIC DNA]</scope>
    <source>
        <strain evidence="3 4">A2P</strain>
    </source>
</reference>
<dbReference type="InterPro" id="IPR011008">
    <property type="entry name" value="Dimeric_a/b-barrel"/>
</dbReference>
<dbReference type="Gene3D" id="3.30.70.100">
    <property type="match status" value="1"/>
</dbReference>
<evidence type="ECO:0000313" key="4">
    <source>
        <dbReference type="Proteomes" id="UP000192936"/>
    </source>
</evidence>
<dbReference type="SUPFAM" id="SSF54909">
    <property type="entry name" value="Dimeric alpha+beta barrel"/>
    <property type="match status" value="1"/>
</dbReference>
<evidence type="ECO:0000313" key="3">
    <source>
        <dbReference type="EMBL" id="SMF89655.1"/>
    </source>
</evidence>
<dbReference type="EMBL" id="FXAK01000009">
    <property type="protein sequence ID" value="SMF89655.1"/>
    <property type="molecule type" value="Genomic_DNA"/>
</dbReference>
<proteinExistence type="inferred from homology"/>
<dbReference type="Pfam" id="PF07978">
    <property type="entry name" value="NIPSNAP"/>
    <property type="match status" value="1"/>
</dbReference>